<proteinExistence type="predicted"/>
<accession>A0A168MJ57</accession>
<dbReference type="NCBIfam" id="TIGR02834">
    <property type="entry name" value="spo_ytxC"/>
    <property type="match status" value="1"/>
</dbReference>
<dbReference type="EMBL" id="LITT01000035">
    <property type="protein sequence ID" value="OAA84763.1"/>
    <property type="molecule type" value="Genomic_DNA"/>
</dbReference>
<protein>
    <submittedName>
        <fullName evidence="1">YtxC-like family protein</fullName>
    </submittedName>
</protein>
<dbReference type="AlphaFoldDB" id="A0A168MJ57"/>
<organism evidence="1 2">
    <name type="scientific">Clostridium ljungdahlii</name>
    <dbReference type="NCBI Taxonomy" id="1538"/>
    <lineage>
        <taxon>Bacteria</taxon>
        <taxon>Bacillati</taxon>
        <taxon>Bacillota</taxon>
        <taxon>Clostridia</taxon>
        <taxon>Eubacteriales</taxon>
        <taxon>Clostridiaceae</taxon>
        <taxon>Clostridium</taxon>
    </lineage>
</organism>
<comment type="caution">
    <text evidence="1">The sequence shown here is derived from an EMBL/GenBank/DDBJ whole genome shotgun (WGS) entry which is preliminary data.</text>
</comment>
<gene>
    <name evidence="1" type="ORF">WY13_02662</name>
</gene>
<dbReference type="InterPro" id="IPR014199">
    <property type="entry name" value="Spore_YtxC"/>
</dbReference>
<evidence type="ECO:0000313" key="2">
    <source>
        <dbReference type="Proteomes" id="UP000077407"/>
    </source>
</evidence>
<evidence type="ECO:0000313" key="1">
    <source>
        <dbReference type="EMBL" id="OAA84763.1"/>
    </source>
</evidence>
<dbReference type="Proteomes" id="UP000077407">
    <property type="component" value="Unassembled WGS sequence"/>
</dbReference>
<sequence>MLLLTMVYSKERECIIQGIRDLKEYFKNKNVLIGIYENIEKGTHFLKVFCDGEINNKLMNIFNMCVSNIIYNILVDEFYEKDAMIFLSDTYFFLKYEDLEKIGEKSMEVLKGRTTIIDENSIYCINKKNDILNKISDCMAENKEINVDGFITFRRKEIFNDLEVIVDKVVEKYMVEKEYDEFIKLLKYFVDIQESKIDYVNIIIDNDGSYIIKNKKGEEITDNFFRDLTELRYGSDAYSDDILISALITNSPERIVIHCVENCKNTELIDTIKKVFTHKVQFCNNCGICKTIKNSLNRV</sequence>
<dbReference type="RefSeq" id="WP_063556052.1">
    <property type="nucleotide sequence ID" value="NZ_LITT01000035.1"/>
</dbReference>
<dbReference type="Pfam" id="PF08812">
    <property type="entry name" value="YtxC"/>
    <property type="match status" value="1"/>
</dbReference>
<name>A0A168MJ57_9CLOT</name>
<dbReference type="OrthoDB" id="2986513at2"/>
<dbReference type="PATRIC" id="fig|1538.10.peg.2559"/>
<reference evidence="1 2" key="1">
    <citation type="journal article" date="2015" name="Biotechnol. Bioeng.">
        <title>Genome sequence and phenotypic characterization of Caulobacter segnis.</title>
        <authorList>
            <person name="Patel S."/>
            <person name="Fletcher B."/>
            <person name="Scott D.C."/>
            <person name="Ely B."/>
        </authorList>
    </citation>
    <scope>NUCLEOTIDE SEQUENCE [LARGE SCALE GENOMIC DNA]</scope>
    <source>
        <strain evidence="1 2">ERI-2</strain>
    </source>
</reference>